<dbReference type="Proteomes" id="UP000234530">
    <property type="component" value="Chromosome"/>
</dbReference>
<sequence>MNILLILIPVSLFLGGLALVLFVWTLRADQYDDPDGAANRVLLDDDQRPAGPRQGITRTTAER</sequence>
<protein>
    <submittedName>
        <fullName evidence="2">Cbb3-type cytochrome oxidase assembly protein CcoS</fullName>
    </submittedName>
</protein>
<dbReference type="OrthoDB" id="9802763at2"/>
<dbReference type="KEGG" id="pzh:CX676_03830"/>
<dbReference type="PANTHER" id="PTHR41532:SF1">
    <property type="entry name" value="FIXS PROTEIN"/>
    <property type="match status" value="1"/>
</dbReference>
<name>A0A2H5EVT0_9RHOB</name>
<proteinExistence type="predicted"/>
<dbReference type="PANTHER" id="PTHR41532">
    <property type="entry name" value="FIXS PROTEIN"/>
    <property type="match status" value="1"/>
</dbReference>
<reference evidence="2 3" key="1">
    <citation type="journal article" date="2013" name="Antonie Van Leeuwenhoek">
        <title>Paracoccus zhejiangensis sp. nov., isolated from activated sludge in wastewater-treatment system.</title>
        <authorList>
            <person name="Wu Z.G."/>
            <person name="Zhang D.F."/>
            <person name="Liu Y.L."/>
            <person name="Wang F."/>
            <person name="Jiang X."/>
            <person name="Li C."/>
            <person name="Li S.P."/>
            <person name="Hong Q."/>
            <person name="Li W.J."/>
        </authorList>
    </citation>
    <scope>NUCLEOTIDE SEQUENCE [LARGE SCALE GENOMIC DNA]</scope>
    <source>
        <strain evidence="2 3">J6</strain>
    </source>
</reference>
<dbReference type="NCBIfam" id="TIGR00847">
    <property type="entry name" value="ccoS"/>
    <property type="match status" value="1"/>
</dbReference>
<accession>A0A2H5EVT0</accession>
<evidence type="ECO:0000256" key="1">
    <source>
        <dbReference type="SAM" id="MobiDB-lite"/>
    </source>
</evidence>
<keyword evidence="3" id="KW-1185">Reference proteome</keyword>
<dbReference type="RefSeq" id="WP_101751439.1">
    <property type="nucleotide sequence ID" value="NZ_CP025430.1"/>
</dbReference>
<organism evidence="2 3">
    <name type="scientific">Paracoccus zhejiangensis</name>
    <dbReference type="NCBI Taxonomy" id="1077935"/>
    <lineage>
        <taxon>Bacteria</taxon>
        <taxon>Pseudomonadati</taxon>
        <taxon>Pseudomonadota</taxon>
        <taxon>Alphaproteobacteria</taxon>
        <taxon>Rhodobacterales</taxon>
        <taxon>Paracoccaceae</taxon>
        <taxon>Paracoccus</taxon>
    </lineage>
</organism>
<evidence type="ECO:0000313" key="2">
    <source>
        <dbReference type="EMBL" id="AUH63397.1"/>
    </source>
</evidence>
<evidence type="ECO:0000313" key="3">
    <source>
        <dbReference type="Proteomes" id="UP000234530"/>
    </source>
</evidence>
<dbReference type="Pfam" id="PF03597">
    <property type="entry name" value="FixS"/>
    <property type="match status" value="1"/>
</dbReference>
<dbReference type="EMBL" id="CP025430">
    <property type="protein sequence ID" value="AUH63397.1"/>
    <property type="molecule type" value="Genomic_DNA"/>
</dbReference>
<dbReference type="AlphaFoldDB" id="A0A2H5EVT0"/>
<gene>
    <name evidence="2" type="primary">ccoS</name>
    <name evidence="2" type="ORF">CX676_03830</name>
</gene>
<feature type="region of interest" description="Disordered" evidence="1">
    <location>
        <begin position="41"/>
        <end position="63"/>
    </location>
</feature>
<dbReference type="InterPro" id="IPR004714">
    <property type="entry name" value="Cyt_oxidase_maturation_cbb3"/>
</dbReference>